<protein>
    <submittedName>
        <fullName evidence="1">Uncharacterized protein</fullName>
    </submittedName>
</protein>
<organism evidence="1 2">
    <name type="scientific">Legionella jordanis</name>
    <dbReference type="NCBI Taxonomy" id="456"/>
    <lineage>
        <taxon>Bacteria</taxon>
        <taxon>Pseudomonadati</taxon>
        <taxon>Pseudomonadota</taxon>
        <taxon>Gammaproteobacteria</taxon>
        <taxon>Legionellales</taxon>
        <taxon>Legionellaceae</taxon>
        <taxon>Legionella</taxon>
    </lineage>
</organism>
<dbReference type="PATRIC" id="fig|456.5.peg.2573"/>
<dbReference type="EMBL" id="LNYJ01000011">
    <property type="protein sequence ID" value="KTD18087.1"/>
    <property type="molecule type" value="Genomic_DNA"/>
</dbReference>
<name>A0A0W0VD95_9GAMM</name>
<comment type="caution">
    <text evidence="1">The sequence shown here is derived from an EMBL/GenBank/DDBJ whole genome shotgun (WGS) entry which is preliminary data.</text>
</comment>
<reference evidence="1 2" key="1">
    <citation type="submission" date="2015-11" db="EMBL/GenBank/DDBJ databases">
        <title>Genomic analysis of 38 Legionella species identifies large and diverse effector repertoires.</title>
        <authorList>
            <person name="Burstein D."/>
            <person name="Amaro F."/>
            <person name="Zusman T."/>
            <person name="Lifshitz Z."/>
            <person name="Cohen O."/>
            <person name="Gilbert J.A."/>
            <person name="Pupko T."/>
            <person name="Shuman H.A."/>
            <person name="Segal G."/>
        </authorList>
    </citation>
    <scope>NUCLEOTIDE SEQUENCE [LARGE SCALE GENOMIC DNA]</scope>
    <source>
        <strain evidence="1 2">BL-540</strain>
    </source>
</reference>
<gene>
    <name evidence="1" type="ORF">Ljor_2393</name>
</gene>
<accession>A0A0W0VD95</accession>
<evidence type="ECO:0000313" key="2">
    <source>
        <dbReference type="Proteomes" id="UP000055035"/>
    </source>
</evidence>
<evidence type="ECO:0000313" key="1">
    <source>
        <dbReference type="EMBL" id="KTD18087.1"/>
    </source>
</evidence>
<dbReference type="AlphaFoldDB" id="A0A0W0VD95"/>
<sequence length="177" mass="20697">MVIGSNLLVIYFGLMNRGRSQLNSFCVKIILNFHFAKHMKRSIFKPKKRSLTVQEYLRETLIDAKRIQESKRGQQRYSGAQFELALYCFCDFTRLKQEMDSDLVVDFASDMIKEDWGAGFDWLDLSVSHHDQEAIHYFKQKIAEDAIFLKAYHQYKTTIRPDCVLEAYEAKAALQHG</sequence>
<keyword evidence="2" id="KW-1185">Reference proteome</keyword>
<proteinExistence type="predicted"/>
<dbReference type="Proteomes" id="UP000055035">
    <property type="component" value="Unassembled WGS sequence"/>
</dbReference>